<reference evidence="3" key="1">
    <citation type="journal article" date="2018" name="ISME J.">
        <title>Dissemination and persistence of extended-spectrum cephalosporin-resistance encoding IncI1-blaCTXM-1 plasmid among Escherichia coli in pigs.</title>
        <authorList>
            <person name="Abraham S."/>
            <person name="Kirkwood R.N."/>
            <person name="Laird T."/>
            <person name="Saputra S."/>
            <person name="Mitchell T."/>
            <person name="Singh M."/>
            <person name="Linn B."/>
            <person name="Abraham R.J."/>
            <person name="Pang S."/>
            <person name="Gordon D.M."/>
            <person name="Trott D.J."/>
            <person name="O'Dea M."/>
        </authorList>
    </citation>
    <scope>NUCLEOTIDE SEQUENCE</scope>
    <source>
        <strain evidence="3">6/14/6b</strain>
        <plasmid evidence="3">pIncHI2-MU3</plasmid>
    </source>
</reference>
<evidence type="ECO:0000256" key="2">
    <source>
        <dbReference type="SAM" id="SignalP"/>
    </source>
</evidence>
<dbReference type="EMBL" id="MF174859">
    <property type="protein sequence ID" value="ASU05667.1"/>
    <property type="molecule type" value="Genomic_DNA"/>
</dbReference>
<feature type="signal peptide" evidence="2">
    <location>
        <begin position="1"/>
        <end position="24"/>
    </location>
</feature>
<evidence type="ECO:0000256" key="1">
    <source>
        <dbReference type="SAM" id="MobiDB-lite"/>
    </source>
</evidence>
<accession>A0A343J0E0</accession>
<dbReference type="InterPro" id="IPR039555">
    <property type="entry name" value="TraF/TrbB"/>
</dbReference>
<proteinExistence type="predicted"/>
<name>A0A343J0E0_ECOLX</name>
<dbReference type="AlphaFoldDB" id="A0A343J0E0"/>
<organism evidence="3">
    <name type="scientific">Escherichia coli</name>
    <dbReference type="NCBI Taxonomy" id="562"/>
    <lineage>
        <taxon>Bacteria</taxon>
        <taxon>Pseudomonadati</taxon>
        <taxon>Pseudomonadota</taxon>
        <taxon>Gammaproteobacteria</taxon>
        <taxon>Enterobacterales</taxon>
        <taxon>Enterobacteriaceae</taxon>
        <taxon>Escherichia</taxon>
    </lineage>
</organism>
<feature type="chain" id="PRO_5017063047" description="Conjugal transfer protein TraF" evidence="2">
    <location>
        <begin position="25"/>
        <end position="163"/>
    </location>
</feature>
<gene>
    <name evidence="3" type="ORF">ECSA44_05611</name>
</gene>
<feature type="region of interest" description="Disordered" evidence="1">
    <location>
        <begin position="55"/>
        <end position="82"/>
    </location>
</feature>
<geneLocation type="plasmid" evidence="3">
    <name>pIncHI2-MU3</name>
</geneLocation>
<dbReference type="Pfam" id="PF13728">
    <property type="entry name" value="TraF"/>
    <property type="match status" value="1"/>
</dbReference>
<evidence type="ECO:0008006" key="4">
    <source>
        <dbReference type="Google" id="ProtNLM"/>
    </source>
</evidence>
<sequence>MTRIALAPSKMVLLMSLVITGAHASPEQPLIKDTPFVSGQAYKKGFFWYDDPAKKSEAEEEKVLPPTGAASSPSKEEKVDLNSKWLKENMPRLLTQAMDNPTAENLSRYYTAQRLMLDISTRFSDKSKDYFLKNPMMSEKRRQPVEKVALDAHRTVVEKISKR</sequence>
<keyword evidence="2" id="KW-0732">Signal</keyword>
<protein>
    <recommendedName>
        <fullName evidence="4">Conjugal transfer protein TraF</fullName>
    </recommendedName>
</protein>
<keyword evidence="3" id="KW-0614">Plasmid</keyword>
<evidence type="ECO:0000313" key="3">
    <source>
        <dbReference type="EMBL" id="ASU05667.1"/>
    </source>
</evidence>